<dbReference type="InterPro" id="IPR045304">
    <property type="entry name" value="LbH_SAT"/>
</dbReference>
<dbReference type="GO" id="GO:0006535">
    <property type="term" value="P:cysteine biosynthetic process from serine"/>
    <property type="evidence" value="ECO:0007669"/>
    <property type="project" value="InterPro"/>
</dbReference>
<keyword evidence="4" id="KW-0012">Acyltransferase</keyword>
<evidence type="ECO:0000313" key="6">
    <source>
        <dbReference type="Proteomes" id="UP000003688"/>
    </source>
</evidence>
<dbReference type="InterPro" id="IPR018357">
    <property type="entry name" value="Hexapep_transf_CS"/>
</dbReference>
<dbReference type="CDD" id="cd03354">
    <property type="entry name" value="LbH_SAT"/>
    <property type="match status" value="1"/>
</dbReference>
<dbReference type="GO" id="GO:0005737">
    <property type="term" value="C:cytoplasm"/>
    <property type="evidence" value="ECO:0007669"/>
    <property type="project" value="InterPro"/>
</dbReference>
<evidence type="ECO:0000256" key="4">
    <source>
        <dbReference type="ARBA" id="ARBA00023315"/>
    </source>
</evidence>
<reference evidence="5 6" key="1">
    <citation type="journal article" date="2011" name="J. Bacteriol.">
        <title>Genome sequence of 'Pedosphaera parvula' Ellin514, an aerobic Verrucomicrobial isolate from pasture soil.</title>
        <authorList>
            <person name="Kant R."/>
            <person name="van Passel M.W."/>
            <person name="Sangwan P."/>
            <person name="Palva A."/>
            <person name="Lucas S."/>
            <person name="Copeland A."/>
            <person name="Lapidus A."/>
            <person name="Glavina Del Rio T."/>
            <person name="Dalin E."/>
            <person name="Tice H."/>
            <person name="Bruce D."/>
            <person name="Goodwin L."/>
            <person name="Pitluck S."/>
            <person name="Chertkov O."/>
            <person name="Larimer F.W."/>
            <person name="Land M.L."/>
            <person name="Hauser L."/>
            <person name="Brettin T.S."/>
            <person name="Detter J.C."/>
            <person name="Han S."/>
            <person name="de Vos W.M."/>
            <person name="Janssen P.H."/>
            <person name="Smidt H."/>
        </authorList>
    </citation>
    <scope>NUCLEOTIDE SEQUENCE [LARGE SCALE GENOMIC DNA]</scope>
    <source>
        <strain evidence="5 6">Ellin514</strain>
    </source>
</reference>
<dbReference type="PIRSF" id="PIRSF000441">
    <property type="entry name" value="CysE"/>
    <property type="match status" value="1"/>
</dbReference>
<organism evidence="5 6">
    <name type="scientific">Pedosphaera parvula (strain Ellin514)</name>
    <dbReference type="NCBI Taxonomy" id="320771"/>
    <lineage>
        <taxon>Bacteria</taxon>
        <taxon>Pseudomonadati</taxon>
        <taxon>Verrucomicrobiota</taxon>
        <taxon>Pedosphaerae</taxon>
        <taxon>Pedosphaerales</taxon>
        <taxon>Pedosphaeraceae</taxon>
        <taxon>Pedosphaera</taxon>
    </lineage>
</organism>
<accession>B9XSB6</accession>
<dbReference type="PROSITE" id="PS00101">
    <property type="entry name" value="HEXAPEP_TRANSFERASES"/>
    <property type="match status" value="1"/>
</dbReference>
<comment type="caution">
    <text evidence="5">The sequence shown here is derived from an EMBL/GenBank/DDBJ whole genome shotgun (WGS) entry which is preliminary data.</text>
</comment>
<dbReference type="STRING" id="320771.Cflav_PD0402"/>
<dbReference type="InterPro" id="IPR001451">
    <property type="entry name" value="Hexapep"/>
</dbReference>
<sequence>MTIMLRNSRNPAAARLLLFLLRNHIPILNRLWTLFLNCDINCPLPKSLVLPHPYGIVIHSQAILGEGVVILHQVTIGARNVDDLAPVIEDHVFIGAGAKVLGGIKIGRHSIIGANAVVTRDIPPGSTVIGINQIIKENPPTAP</sequence>
<evidence type="ECO:0000313" key="5">
    <source>
        <dbReference type="EMBL" id="EEF57249.1"/>
    </source>
</evidence>
<dbReference type="EMBL" id="ABOX02000077">
    <property type="protein sequence ID" value="EEF57249.1"/>
    <property type="molecule type" value="Genomic_DNA"/>
</dbReference>
<dbReference type="Gene3D" id="2.160.10.10">
    <property type="entry name" value="Hexapeptide repeat proteins"/>
    <property type="match status" value="1"/>
</dbReference>
<evidence type="ECO:0000256" key="2">
    <source>
        <dbReference type="ARBA" id="ARBA00022679"/>
    </source>
</evidence>
<dbReference type="Pfam" id="PF00132">
    <property type="entry name" value="Hexapep"/>
    <property type="match status" value="1"/>
</dbReference>
<dbReference type="PANTHER" id="PTHR42811">
    <property type="entry name" value="SERINE ACETYLTRANSFERASE"/>
    <property type="match status" value="1"/>
</dbReference>
<keyword evidence="3" id="KW-0677">Repeat</keyword>
<dbReference type="InterPro" id="IPR011004">
    <property type="entry name" value="Trimer_LpxA-like_sf"/>
</dbReference>
<comment type="similarity">
    <text evidence="1">Belongs to the transferase hexapeptide repeat family.</text>
</comment>
<keyword evidence="6" id="KW-1185">Reference proteome</keyword>
<dbReference type="GO" id="GO:0009001">
    <property type="term" value="F:serine O-acetyltransferase activity"/>
    <property type="evidence" value="ECO:0007669"/>
    <property type="project" value="InterPro"/>
</dbReference>
<dbReference type="SUPFAM" id="SSF51161">
    <property type="entry name" value="Trimeric LpxA-like enzymes"/>
    <property type="match status" value="1"/>
</dbReference>
<gene>
    <name evidence="5" type="ORF">Cflav_PD0402</name>
</gene>
<dbReference type="InterPro" id="IPR005881">
    <property type="entry name" value="Ser_O-AcTrfase"/>
</dbReference>
<evidence type="ECO:0000256" key="1">
    <source>
        <dbReference type="ARBA" id="ARBA00007274"/>
    </source>
</evidence>
<keyword evidence="2 5" id="KW-0808">Transferase</keyword>
<dbReference type="AlphaFoldDB" id="B9XSB6"/>
<name>B9XSB6_PEDPL</name>
<dbReference type="Proteomes" id="UP000003688">
    <property type="component" value="Unassembled WGS sequence"/>
</dbReference>
<protein>
    <submittedName>
        <fullName evidence="5">Transferase hexapeptide repeat containing protein</fullName>
    </submittedName>
</protein>
<evidence type="ECO:0000256" key="3">
    <source>
        <dbReference type="ARBA" id="ARBA00022737"/>
    </source>
</evidence>
<proteinExistence type="inferred from homology"/>